<reference evidence="2 3" key="1">
    <citation type="submission" date="2018-03" db="EMBL/GenBank/DDBJ databases">
        <title>Novel Streptomyces sp. from soil.</title>
        <authorList>
            <person name="Tan G.Y.A."/>
            <person name="Lee Z.Y."/>
        </authorList>
    </citation>
    <scope>NUCLEOTIDE SEQUENCE [LARGE SCALE GENOMIC DNA]</scope>
    <source>
        <strain evidence="2 3">ST5x</strain>
    </source>
</reference>
<evidence type="ECO:0000313" key="2">
    <source>
        <dbReference type="EMBL" id="PRH79678.1"/>
    </source>
</evidence>
<dbReference type="GO" id="GO:0047527">
    <property type="term" value="F:2,3-dihydroxybenzoate-serine ligase activity"/>
    <property type="evidence" value="ECO:0007669"/>
    <property type="project" value="TreeGrafter"/>
</dbReference>
<gene>
    <name evidence="2" type="ORF">C6N75_08285</name>
</gene>
<dbReference type="InterPro" id="IPR001242">
    <property type="entry name" value="Condensation_dom"/>
</dbReference>
<dbReference type="GO" id="GO:0009239">
    <property type="term" value="P:enterobactin biosynthetic process"/>
    <property type="evidence" value="ECO:0007669"/>
    <property type="project" value="TreeGrafter"/>
</dbReference>
<comment type="caution">
    <text evidence="2">The sequence shown here is derived from an EMBL/GenBank/DDBJ whole genome shotgun (WGS) entry which is preliminary data.</text>
</comment>
<dbReference type="PANTHER" id="PTHR45527">
    <property type="entry name" value="NONRIBOSOMAL PEPTIDE SYNTHETASE"/>
    <property type="match status" value="1"/>
</dbReference>
<feature type="domain" description="Condensation" evidence="1">
    <location>
        <begin position="57"/>
        <end position="369"/>
    </location>
</feature>
<name>A0A2S9PZ53_9ACTN</name>
<dbReference type="EMBL" id="PVLV01000105">
    <property type="protein sequence ID" value="PRH79678.1"/>
    <property type="molecule type" value="Genomic_DNA"/>
</dbReference>
<evidence type="ECO:0000313" key="3">
    <source>
        <dbReference type="Proteomes" id="UP000239322"/>
    </source>
</evidence>
<dbReference type="Gene3D" id="3.30.559.30">
    <property type="entry name" value="Nonribosomal peptide synthetase, condensation domain"/>
    <property type="match status" value="1"/>
</dbReference>
<proteinExistence type="predicted"/>
<dbReference type="GO" id="GO:0008610">
    <property type="term" value="P:lipid biosynthetic process"/>
    <property type="evidence" value="ECO:0007669"/>
    <property type="project" value="UniProtKB-ARBA"/>
</dbReference>
<dbReference type="OrthoDB" id="3528137at2"/>
<dbReference type="Proteomes" id="UP000239322">
    <property type="component" value="Unassembled WGS sequence"/>
</dbReference>
<dbReference type="SUPFAM" id="SSF52777">
    <property type="entry name" value="CoA-dependent acyltransferases"/>
    <property type="match status" value="2"/>
</dbReference>
<dbReference type="GO" id="GO:0043041">
    <property type="term" value="P:amino acid activation for nonribosomal peptide biosynthetic process"/>
    <property type="evidence" value="ECO:0007669"/>
    <property type="project" value="TreeGrafter"/>
</dbReference>
<dbReference type="Gene3D" id="3.30.559.10">
    <property type="entry name" value="Chloramphenicol acetyltransferase-like domain"/>
    <property type="match status" value="1"/>
</dbReference>
<evidence type="ECO:0000259" key="1">
    <source>
        <dbReference type="Pfam" id="PF00668"/>
    </source>
</evidence>
<protein>
    <submittedName>
        <fullName evidence="2">Condensation protein</fullName>
    </submittedName>
</protein>
<accession>A0A2S9PZ53</accession>
<dbReference type="GO" id="GO:0005829">
    <property type="term" value="C:cytosol"/>
    <property type="evidence" value="ECO:0007669"/>
    <property type="project" value="TreeGrafter"/>
</dbReference>
<keyword evidence="3" id="KW-1185">Reference proteome</keyword>
<organism evidence="2 3">
    <name type="scientific">Streptomyces solincola</name>
    <dbReference type="NCBI Taxonomy" id="2100817"/>
    <lineage>
        <taxon>Bacteria</taxon>
        <taxon>Bacillati</taxon>
        <taxon>Actinomycetota</taxon>
        <taxon>Actinomycetes</taxon>
        <taxon>Kitasatosporales</taxon>
        <taxon>Streptomycetaceae</taxon>
        <taxon>Streptomyces</taxon>
    </lineage>
</organism>
<dbReference type="GO" id="GO:0009366">
    <property type="term" value="C:enterobactin synthetase complex"/>
    <property type="evidence" value="ECO:0007669"/>
    <property type="project" value="TreeGrafter"/>
</dbReference>
<dbReference type="Pfam" id="PF00668">
    <property type="entry name" value="Condensation"/>
    <property type="match status" value="1"/>
</dbReference>
<dbReference type="PANTHER" id="PTHR45527:SF1">
    <property type="entry name" value="FATTY ACID SYNTHASE"/>
    <property type="match status" value="1"/>
</dbReference>
<dbReference type="AlphaFoldDB" id="A0A2S9PZ53"/>
<sequence>MLPREQEPPGERIVEVVYGGGVRRRGPVTMGQANMIRCILRDDPVQINIHDVWPVPPGATVEAVGDALRVLVERHEALRTTFPVAAAGGPPVVQEVAAQGSFAFAVRDHHGAFPDEPARHAEAVARGARSGRFLLERDFPLRLVLLALDGVPAFLAVAASHAAVDGSALVVLHEEWHTLLTCGELPASRALTPVDLAVEESSPAGRLRSEASLRYWERVLRTGPQAVFAEPRVRPGECVAARLTLRSARAGRALAAAAARTGSPAATVLLTAWSVLVAHRAGQEVLVAAAPTANRNRAGLARSVSTLAQDALLMLDVRGPTVDAVLRKAWGAALDAYRHSRFDAVRLWDMIGRTTRERGGQFARDVVFNDVSSVLATRPEGGGRPVADEPELELRWGPEQELPTRVLTFVYATGPVLDLALWADPALFDRGEVEGFLTGLVRLLEAAAAGDVPLAALTEVTGVASAVRGGDWVRVDRCWVSPAAVAAALGEALGGSPVHVAVEGASAEAVLTAYVAGGGGPAPTPEGAHQALMELLPQRCGVLAPHRYVFVERPPAEAGEAGAWRRLPVLTEGSGRRAADAT</sequence>
<dbReference type="InterPro" id="IPR023213">
    <property type="entry name" value="CAT-like_dom_sf"/>
</dbReference>
<dbReference type="RefSeq" id="WP_105868222.1">
    <property type="nucleotide sequence ID" value="NZ_PVLV01000105.1"/>
</dbReference>
<dbReference type="GO" id="GO:0031177">
    <property type="term" value="F:phosphopantetheine binding"/>
    <property type="evidence" value="ECO:0007669"/>
    <property type="project" value="TreeGrafter"/>
</dbReference>